<dbReference type="Proteomes" id="UP001219355">
    <property type="component" value="Chromosome 3"/>
</dbReference>
<keyword evidence="3" id="KW-1185">Reference proteome</keyword>
<evidence type="ECO:0000256" key="1">
    <source>
        <dbReference type="SAM" id="MobiDB-lite"/>
    </source>
</evidence>
<gene>
    <name evidence="2" type="ORF">PRK78_005539</name>
</gene>
<feature type="compositionally biased region" description="Basic and acidic residues" evidence="1">
    <location>
        <begin position="62"/>
        <end position="76"/>
    </location>
</feature>
<dbReference type="EMBL" id="CP120629">
    <property type="protein sequence ID" value="WEW60055.1"/>
    <property type="molecule type" value="Genomic_DNA"/>
</dbReference>
<name>A0AAF0IJL9_9EURO</name>
<reference evidence="2" key="1">
    <citation type="submission" date="2023-03" db="EMBL/GenBank/DDBJ databases">
        <title>Emydomyces testavorans Genome Sequence.</title>
        <authorList>
            <person name="Hoyer L."/>
        </authorList>
    </citation>
    <scope>NUCLEOTIDE SEQUENCE</scope>
    <source>
        <strain evidence="2">16-2883</strain>
    </source>
</reference>
<evidence type="ECO:0000313" key="2">
    <source>
        <dbReference type="EMBL" id="WEW60055.1"/>
    </source>
</evidence>
<proteinExistence type="predicted"/>
<feature type="compositionally biased region" description="Basic and acidic residues" evidence="1">
    <location>
        <begin position="1"/>
        <end position="10"/>
    </location>
</feature>
<protein>
    <submittedName>
        <fullName evidence="2">Uncharacterized protein</fullName>
    </submittedName>
</protein>
<accession>A0AAF0IJL9</accession>
<dbReference type="AlphaFoldDB" id="A0AAF0IJL9"/>
<feature type="region of interest" description="Disordered" evidence="1">
    <location>
        <begin position="1"/>
        <end position="85"/>
    </location>
</feature>
<sequence length="85" mass="9670">MRKSEDRPFDEANGLGAEGKRQKKPPRHSMGCTSCIIDRHKGDTGSRSAKRAKAKDGNNGSERMENHKMKHTESPNRPRIRSRNR</sequence>
<organism evidence="2 3">
    <name type="scientific">Emydomyces testavorans</name>
    <dbReference type="NCBI Taxonomy" id="2070801"/>
    <lineage>
        <taxon>Eukaryota</taxon>
        <taxon>Fungi</taxon>
        <taxon>Dikarya</taxon>
        <taxon>Ascomycota</taxon>
        <taxon>Pezizomycotina</taxon>
        <taxon>Eurotiomycetes</taxon>
        <taxon>Eurotiomycetidae</taxon>
        <taxon>Onygenales</taxon>
        <taxon>Nannizziopsiaceae</taxon>
        <taxon>Emydomyces</taxon>
    </lineage>
</organism>
<evidence type="ECO:0000313" key="3">
    <source>
        <dbReference type="Proteomes" id="UP001219355"/>
    </source>
</evidence>